<dbReference type="Gramene" id="MELO3C033829.2.1">
    <property type="protein sequence ID" value="MELO3C033829.2.1"/>
    <property type="gene ID" value="MELO3C033829.2"/>
</dbReference>
<name>A0A9I9EHH9_CUCME</name>
<reference evidence="1" key="1">
    <citation type="submission" date="2023-03" db="UniProtKB">
        <authorList>
            <consortium name="EnsemblPlants"/>
        </authorList>
    </citation>
    <scope>IDENTIFICATION</scope>
</reference>
<evidence type="ECO:0000313" key="1">
    <source>
        <dbReference type="EnsemblPlants" id="MELO3C033829.2.1"/>
    </source>
</evidence>
<dbReference type="AlphaFoldDB" id="A0A9I9EHH9"/>
<accession>A0A9I9EHH9</accession>
<proteinExistence type="predicted"/>
<sequence>MSRRLCPSIWLFCCLSAALRLIATSFCCIVPSISPPSHAPV</sequence>
<organism evidence="1">
    <name type="scientific">Cucumis melo</name>
    <name type="common">Muskmelon</name>
    <dbReference type="NCBI Taxonomy" id="3656"/>
    <lineage>
        <taxon>Eukaryota</taxon>
        <taxon>Viridiplantae</taxon>
        <taxon>Streptophyta</taxon>
        <taxon>Embryophyta</taxon>
        <taxon>Tracheophyta</taxon>
        <taxon>Spermatophyta</taxon>
        <taxon>Magnoliopsida</taxon>
        <taxon>eudicotyledons</taxon>
        <taxon>Gunneridae</taxon>
        <taxon>Pentapetalae</taxon>
        <taxon>rosids</taxon>
        <taxon>fabids</taxon>
        <taxon>Cucurbitales</taxon>
        <taxon>Cucurbitaceae</taxon>
        <taxon>Benincaseae</taxon>
        <taxon>Cucumis</taxon>
    </lineage>
</organism>
<protein>
    <submittedName>
        <fullName evidence="1">Uncharacterized protein</fullName>
    </submittedName>
</protein>
<dbReference type="EnsemblPlants" id="MELO3C033829.2.1">
    <property type="protein sequence ID" value="MELO3C033829.2.1"/>
    <property type="gene ID" value="MELO3C033829.2"/>
</dbReference>